<dbReference type="InterPro" id="IPR023187">
    <property type="entry name" value="Tscrpt_reg_MarR-type_CS"/>
</dbReference>
<organism evidence="6 7">
    <name type="scientific">Amycolatopsis pithecellobii</name>
    <dbReference type="NCBI Taxonomy" id="664692"/>
    <lineage>
        <taxon>Bacteria</taxon>
        <taxon>Bacillati</taxon>
        <taxon>Actinomycetota</taxon>
        <taxon>Actinomycetes</taxon>
        <taxon>Pseudonocardiales</taxon>
        <taxon>Pseudonocardiaceae</taxon>
        <taxon>Amycolatopsis</taxon>
    </lineage>
</organism>
<dbReference type="PROSITE" id="PS50995">
    <property type="entry name" value="HTH_MARR_2"/>
    <property type="match status" value="1"/>
</dbReference>
<accession>A0A6N7YM73</accession>
<dbReference type="InterPro" id="IPR036388">
    <property type="entry name" value="WH-like_DNA-bd_sf"/>
</dbReference>
<keyword evidence="1" id="KW-0805">Transcription regulation</keyword>
<dbReference type="AlphaFoldDB" id="A0A6N7YM73"/>
<keyword evidence="3" id="KW-0804">Transcription</keyword>
<dbReference type="InterPro" id="IPR036390">
    <property type="entry name" value="WH_DNA-bd_sf"/>
</dbReference>
<evidence type="ECO:0000256" key="1">
    <source>
        <dbReference type="ARBA" id="ARBA00023015"/>
    </source>
</evidence>
<dbReference type="PROSITE" id="PS01117">
    <property type="entry name" value="HTH_MARR_1"/>
    <property type="match status" value="1"/>
</dbReference>
<reference evidence="6 7" key="1">
    <citation type="submission" date="2019-11" db="EMBL/GenBank/DDBJ databases">
        <title>Draft genome of Amycolatopsis RM579.</title>
        <authorList>
            <person name="Duangmal K."/>
            <person name="Mingma R."/>
        </authorList>
    </citation>
    <scope>NUCLEOTIDE SEQUENCE [LARGE SCALE GENOMIC DNA]</scope>
    <source>
        <strain evidence="6 7">RM579</strain>
    </source>
</reference>
<evidence type="ECO:0000256" key="3">
    <source>
        <dbReference type="ARBA" id="ARBA00023163"/>
    </source>
</evidence>
<dbReference type="SMART" id="SM00347">
    <property type="entry name" value="HTH_MARR"/>
    <property type="match status" value="1"/>
</dbReference>
<gene>
    <name evidence="6" type="ORF">GKO32_03060</name>
</gene>
<evidence type="ECO:0000313" key="7">
    <source>
        <dbReference type="Proteomes" id="UP000440096"/>
    </source>
</evidence>
<dbReference type="InterPro" id="IPR000835">
    <property type="entry name" value="HTH_MarR-typ"/>
</dbReference>
<evidence type="ECO:0000259" key="5">
    <source>
        <dbReference type="PROSITE" id="PS50995"/>
    </source>
</evidence>
<protein>
    <submittedName>
        <fullName evidence="6">Winged helix DNA-binding protein</fullName>
    </submittedName>
</protein>
<dbReference type="GO" id="GO:0003700">
    <property type="term" value="F:DNA-binding transcription factor activity"/>
    <property type="evidence" value="ECO:0007669"/>
    <property type="project" value="InterPro"/>
</dbReference>
<feature type="region of interest" description="Disordered" evidence="4">
    <location>
        <begin position="1"/>
        <end position="23"/>
    </location>
</feature>
<evidence type="ECO:0000256" key="4">
    <source>
        <dbReference type="SAM" id="MobiDB-lite"/>
    </source>
</evidence>
<dbReference type="Gene3D" id="1.10.10.10">
    <property type="entry name" value="Winged helix-like DNA-binding domain superfamily/Winged helix DNA-binding domain"/>
    <property type="match status" value="1"/>
</dbReference>
<dbReference type="RefSeq" id="WP_154755217.1">
    <property type="nucleotide sequence ID" value="NZ_WMBA01000003.1"/>
</dbReference>
<comment type="caution">
    <text evidence="6">The sequence shown here is derived from an EMBL/GenBank/DDBJ whole genome shotgun (WGS) entry which is preliminary data.</text>
</comment>
<dbReference type="InterPro" id="IPR039422">
    <property type="entry name" value="MarR/SlyA-like"/>
</dbReference>
<sequence>MTKSTESPADERGRTGARSAGEPVPYDLDDNVIRLLLLSFRVSERHLLSRAAEHGFDDIRMTHLPVMRSINVGVARMTEIAELTHITKQTAGALVLELEEMGYLARVPDPRDRRAKILRFTKRGKAFMTRFPDILQQTERDLVEIVGADDLDGLTRILRTIVRSAGGDTPSTAAP</sequence>
<dbReference type="PANTHER" id="PTHR33164">
    <property type="entry name" value="TRANSCRIPTIONAL REGULATOR, MARR FAMILY"/>
    <property type="match status" value="1"/>
</dbReference>
<dbReference type="GO" id="GO:0006950">
    <property type="term" value="P:response to stress"/>
    <property type="evidence" value="ECO:0007669"/>
    <property type="project" value="TreeGrafter"/>
</dbReference>
<dbReference type="OrthoDB" id="122135at2"/>
<dbReference type="SUPFAM" id="SSF46785">
    <property type="entry name" value="Winged helix' DNA-binding domain"/>
    <property type="match status" value="1"/>
</dbReference>
<dbReference type="PANTHER" id="PTHR33164:SF57">
    <property type="entry name" value="MARR-FAMILY TRANSCRIPTIONAL REGULATOR"/>
    <property type="match status" value="1"/>
</dbReference>
<dbReference type="Pfam" id="PF12802">
    <property type="entry name" value="MarR_2"/>
    <property type="match status" value="1"/>
</dbReference>
<dbReference type="EMBL" id="WMBA01000003">
    <property type="protein sequence ID" value="MTD52958.1"/>
    <property type="molecule type" value="Genomic_DNA"/>
</dbReference>
<dbReference type="PRINTS" id="PR00598">
    <property type="entry name" value="HTHMARR"/>
</dbReference>
<proteinExistence type="predicted"/>
<dbReference type="Proteomes" id="UP000440096">
    <property type="component" value="Unassembled WGS sequence"/>
</dbReference>
<feature type="domain" description="HTH marR-type" evidence="5">
    <location>
        <begin position="29"/>
        <end position="163"/>
    </location>
</feature>
<evidence type="ECO:0000313" key="6">
    <source>
        <dbReference type="EMBL" id="MTD52958.1"/>
    </source>
</evidence>
<name>A0A6N7YM73_9PSEU</name>
<dbReference type="GO" id="GO:0003677">
    <property type="term" value="F:DNA binding"/>
    <property type="evidence" value="ECO:0007669"/>
    <property type="project" value="UniProtKB-KW"/>
</dbReference>
<evidence type="ECO:0000256" key="2">
    <source>
        <dbReference type="ARBA" id="ARBA00023125"/>
    </source>
</evidence>
<keyword evidence="2 6" id="KW-0238">DNA-binding</keyword>
<keyword evidence="7" id="KW-1185">Reference proteome</keyword>